<reference evidence="2" key="1">
    <citation type="submission" date="2019-02" db="EMBL/GenBank/DDBJ databases">
        <authorList>
            <person name="Gruber-Vodicka R. H."/>
            <person name="Seah K. B. B."/>
        </authorList>
    </citation>
    <scope>NUCLEOTIDE SEQUENCE</scope>
    <source>
        <strain evidence="2">BECK_BZ163</strain>
        <strain evidence="3">BECK_BZ164</strain>
        <strain evidence="1">BECK_BZ165</strain>
    </source>
</reference>
<protein>
    <recommendedName>
        <fullName evidence="4">DUF2281 domain-containing protein</fullName>
    </recommendedName>
</protein>
<evidence type="ECO:0000313" key="1">
    <source>
        <dbReference type="EMBL" id="VFJ55967.1"/>
    </source>
</evidence>
<proteinExistence type="predicted"/>
<evidence type="ECO:0008006" key="4">
    <source>
        <dbReference type="Google" id="ProtNLM"/>
    </source>
</evidence>
<accession>A0A450SYF9</accession>
<sequence>MKSNTQTLLDKVRALPPDRIAELENFVDSLFPLPSQPMVAKRRPR</sequence>
<dbReference type="AlphaFoldDB" id="A0A450SYF9"/>
<dbReference type="EMBL" id="CAADEZ010000233">
    <property type="protein sequence ID" value="VFJ59243.1"/>
    <property type="molecule type" value="Genomic_DNA"/>
</dbReference>
<organism evidence="2">
    <name type="scientific">Candidatus Kentrum sp. FM</name>
    <dbReference type="NCBI Taxonomy" id="2126340"/>
    <lineage>
        <taxon>Bacteria</taxon>
        <taxon>Pseudomonadati</taxon>
        <taxon>Pseudomonadota</taxon>
        <taxon>Gammaproteobacteria</taxon>
        <taxon>Candidatus Kentrum</taxon>
    </lineage>
</organism>
<gene>
    <name evidence="2" type="ORF">BECKFM1743A_GA0114220_102332</name>
    <name evidence="3" type="ORF">BECKFM1743B_GA0114221_101722</name>
    <name evidence="1" type="ORF">BECKFM1743C_GA0114222_101675</name>
</gene>
<name>A0A450SYF9_9GAMM</name>
<dbReference type="EMBL" id="CAADFA010000167">
    <property type="protein sequence ID" value="VFJ55967.1"/>
    <property type="molecule type" value="Genomic_DNA"/>
</dbReference>
<dbReference type="EMBL" id="CAADFL010000172">
    <property type="protein sequence ID" value="VFK11213.1"/>
    <property type="molecule type" value="Genomic_DNA"/>
</dbReference>
<evidence type="ECO:0000313" key="2">
    <source>
        <dbReference type="EMBL" id="VFJ59243.1"/>
    </source>
</evidence>
<evidence type="ECO:0000313" key="3">
    <source>
        <dbReference type="EMBL" id="VFK11213.1"/>
    </source>
</evidence>